<accession>A0A9B0C2W9</accession>
<protein>
    <recommendedName>
        <fullName evidence="4">Late endosomal/lysosomal adaptor and MAPK and MTOR activator 4</fullName>
    </recommendedName>
</protein>
<sequence length="128" mass="14453">MEEVLHYRRRRISRDIANKKYTGKNMLSLERIPDQIGHLVLTEDGAVLTSGGELENDERFANIVIGLVTLTNKVDPKAFANNETFDKISITYPDHCYIICLSNKKIHVVKKKLISSTTAAVEQPLIDV</sequence>
<dbReference type="PANTHER" id="PTHR33967:SF1">
    <property type="entry name" value="RAGULATOR COMPLEX PROTEIN LAMTOR4"/>
    <property type="match status" value="1"/>
</dbReference>
<dbReference type="GO" id="GO:0032008">
    <property type="term" value="P:positive regulation of TOR signaling"/>
    <property type="evidence" value="ECO:0007669"/>
    <property type="project" value="InterPro"/>
</dbReference>
<dbReference type="OrthoDB" id="275011at2759"/>
<dbReference type="GO" id="GO:0071230">
    <property type="term" value="P:cellular response to amino acid stimulus"/>
    <property type="evidence" value="ECO:0007669"/>
    <property type="project" value="InterPro"/>
</dbReference>
<dbReference type="GO" id="GO:0005085">
    <property type="term" value="F:guanyl-nucleotide exchange factor activity"/>
    <property type="evidence" value="ECO:0007669"/>
    <property type="project" value="TreeGrafter"/>
</dbReference>
<dbReference type="Proteomes" id="UP000835206">
    <property type="component" value="Chromosome 14"/>
</dbReference>
<dbReference type="PANTHER" id="PTHR33967">
    <property type="entry name" value="RAGULATOR COMPLEX PROTEIN LAMTOR4"/>
    <property type="match status" value="1"/>
</dbReference>
<evidence type="ECO:0000313" key="6">
    <source>
        <dbReference type="RefSeq" id="XP_003400780.3"/>
    </source>
</evidence>
<dbReference type="AlphaFoldDB" id="A0A9B0C2W9"/>
<gene>
    <name evidence="6" type="primary">LOC100646319</name>
</gene>
<dbReference type="GO" id="GO:0005764">
    <property type="term" value="C:lysosome"/>
    <property type="evidence" value="ECO:0007669"/>
    <property type="project" value="UniProtKB-SubCell"/>
</dbReference>
<evidence type="ECO:0000256" key="2">
    <source>
        <dbReference type="ARBA" id="ARBA00010627"/>
    </source>
</evidence>
<dbReference type="InterPro" id="IPR034601">
    <property type="entry name" value="LAMTOR4"/>
</dbReference>
<name>A0A9B0C2W9_BOMTE</name>
<evidence type="ECO:0000256" key="4">
    <source>
        <dbReference type="ARBA" id="ARBA00032690"/>
    </source>
</evidence>
<keyword evidence="5" id="KW-1185">Reference proteome</keyword>
<dbReference type="GeneID" id="100646319"/>
<dbReference type="KEGG" id="bter:100646319"/>
<dbReference type="GO" id="GO:0071986">
    <property type="term" value="C:Ragulator complex"/>
    <property type="evidence" value="ECO:0007669"/>
    <property type="project" value="InterPro"/>
</dbReference>
<comment type="similarity">
    <text evidence="2">Belongs to the LAMTOR4 family.</text>
</comment>
<keyword evidence="3" id="KW-0458">Lysosome</keyword>
<reference evidence="6" key="1">
    <citation type="submission" date="2025-08" db="UniProtKB">
        <authorList>
            <consortium name="RefSeq"/>
        </authorList>
    </citation>
    <scope>IDENTIFICATION</scope>
</reference>
<dbReference type="CTD" id="389541"/>
<comment type="subcellular location">
    <subcellularLocation>
        <location evidence="1">Lysosome</location>
    </subcellularLocation>
</comment>
<evidence type="ECO:0000313" key="5">
    <source>
        <dbReference type="Proteomes" id="UP000835206"/>
    </source>
</evidence>
<dbReference type="RefSeq" id="XP_003400780.3">
    <property type="nucleotide sequence ID" value="XM_003400732.3"/>
</dbReference>
<evidence type="ECO:0000256" key="3">
    <source>
        <dbReference type="ARBA" id="ARBA00023228"/>
    </source>
</evidence>
<proteinExistence type="inferred from homology"/>
<organism evidence="5 6">
    <name type="scientific">Bombus terrestris</name>
    <name type="common">Buff-tailed bumblebee</name>
    <name type="synonym">Apis terrestris</name>
    <dbReference type="NCBI Taxonomy" id="30195"/>
    <lineage>
        <taxon>Eukaryota</taxon>
        <taxon>Metazoa</taxon>
        <taxon>Ecdysozoa</taxon>
        <taxon>Arthropoda</taxon>
        <taxon>Hexapoda</taxon>
        <taxon>Insecta</taxon>
        <taxon>Pterygota</taxon>
        <taxon>Neoptera</taxon>
        <taxon>Endopterygota</taxon>
        <taxon>Hymenoptera</taxon>
        <taxon>Apocrita</taxon>
        <taxon>Aculeata</taxon>
        <taxon>Apoidea</taxon>
        <taxon>Anthophila</taxon>
        <taxon>Apidae</taxon>
        <taxon>Bombus</taxon>
        <taxon>Bombus</taxon>
    </lineage>
</organism>
<evidence type="ECO:0000256" key="1">
    <source>
        <dbReference type="ARBA" id="ARBA00004371"/>
    </source>
</evidence>